<dbReference type="NCBIfam" id="TIGR00756">
    <property type="entry name" value="PPR"/>
    <property type="match status" value="6"/>
</dbReference>
<evidence type="ECO:0000256" key="2">
    <source>
        <dbReference type="PROSITE-ProRule" id="PRU00708"/>
    </source>
</evidence>
<feature type="repeat" description="PPR" evidence="2">
    <location>
        <begin position="175"/>
        <end position="209"/>
    </location>
</feature>
<proteinExistence type="predicted"/>
<dbReference type="InterPro" id="IPR011990">
    <property type="entry name" value="TPR-like_helical_dom_sf"/>
</dbReference>
<dbReference type="Pfam" id="PF01535">
    <property type="entry name" value="PPR"/>
    <property type="match status" value="2"/>
</dbReference>
<dbReference type="OMA" id="WNCLISC"/>
<dbReference type="PANTHER" id="PTHR47926">
    <property type="entry name" value="PENTATRICOPEPTIDE REPEAT-CONTAINING PROTEIN"/>
    <property type="match status" value="1"/>
</dbReference>
<dbReference type="Proteomes" id="UP000195402">
    <property type="component" value="Unassembled WGS sequence"/>
</dbReference>
<dbReference type="InterPro" id="IPR032867">
    <property type="entry name" value="DYW_dom"/>
</dbReference>
<name>A0A200QTL8_MACCD</name>
<protein>
    <submittedName>
        <fullName evidence="4">Pentatricopeptide repeat</fullName>
    </submittedName>
</protein>
<dbReference type="InterPro" id="IPR002885">
    <property type="entry name" value="PPR_rpt"/>
</dbReference>
<dbReference type="OrthoDB" id="775915at2759"/>
<sequence>MACIDQKNLQPFVSPQIFDSCKSLKLLKQSHAQILKSPSPPNPKLTIKLVASYGKLGDLDSAVLAFDQFPQYPDAFLFNSLIQAYNSNSLFRWSLEIYTQMLNSGISPNQYTFPLLVKACSSSFMLRHGTQIHGHSVKLGFSSNPFVGVSMIDMYMKNGEIESARLMFDGMLERDVVSWNALLTGYTQNGKPEEALGVYNRMRKEGVDTNFVSITNVINACSQMRFLHQGKWIHSWVFKTGFEADIIIGTALLDMYANSADLGFAKQIFEEMITKDLIAWNCLISCSAQNGLIEDSFKLFIEMQGSGLKPNGSSLAGILPAVARCGALHLGKSCHGFAIRNGLDLDEYVMTALIDVYAKSGDLIAARRLFDFIPTKSVVAWSSMIAGYGSHGFCAEALMLFEKMLASKFKPNYITYIGVLSACAHSGFVKEGREYFRRMVTQHGIIPNVQHYTCMVDMLARAGLLDEAMDLIKTMPTEPSPGIWGALLGGCKIHSHVELGKFAAERLFELNSSDPGFYVLLSNIYAAANMWSEVRKMRELMRERGLRKPAGWSSIEIGKKVHCFISHDISHADSNVIYQKLEELMEEICKAGYIPETKVVLHDVEDDVKEDMLRSHSEKLAMAYGLLKTAPGTPIRIMKNLRTCEDCHVAAKFISKVTGREIVLRDAIRFHHIKEGACTCRDYW</sequence>
<dbReference type="InParanoid" id="A0A200QTL8"/>
<dbReference type="FunFam" id="1.25.40.10:FF:000344">
    <property type="entry name" value="Pentatricopeptide repeat-containing protein"/>
    <property type="match status" value="1"/>
</dbReference>
<dbReference type="EMBL" id="MVGT01001095">
    <property type="protein sequence ID" value="OVA13816.1"/>
    <property type="molecule type" value="Genomic_DNA"/>
</dbReference>
<dbReference type="InterPro" id="IPR046960">
    <property type="entry name" value="PPR_At4g14850-like_plant"/>
</dbReference>
<dbReference type="PANTHER" id="PTHR47926:SF347">
    <property type="entry name" value="PENTATRICOPEPTIDE REPEAT-CONTAINING PROTEIN"/>
    <property type="match status" value="1"/>
</dbReference>
<dbReference type="AlphaFoldDB" id="A0A200QTL8"/>
<feature type="domain" description="DYW" evidence="3">
    <location>
        <begin position="592"/>
        <end position="684"/>
    </location>
</feature>
<accession>A0A200QTL8</accession>
<dbReference type="GO" id="GO:0008270">
    <property type="term" value="F:zinc ion binding"/>
    <property type="evidence" value="ECO:0007669"/>
    <property type="project" value="InterPro"/>
</dbReference>
<comment type="caution">
    <text evidence="4">The sequence shown here is derived from an EMBL/GenBank/DDBJ whole genome shotgun (WGS) entry which is preliminary data.</text>
</comment>
<dbReference type="FunFam" id="1.25.40.10:FF:000073">
    <property type="entry name" value="Pentatricopeptide repeat-containing protein chloroplastic"/>
    <property type="match status" value="1"/>
</dbReference>
<feature type="repeat" description="PPR" evidence="2">
    <location>
        <begin position="276"/>
        <end position="310"/>
    </location>
</feature>
<dbReference type="Pfam" id="PF13041">
    <property type="entry name" value="PPR_2"/>
    <property type="match status" value="3"/>
</dbReference>
<feature type="repeat" description="PPR" evidence="2">
    <location>
        <begin position="448"/>
        <end position="478"/>
    </location>
</feature>
<gene>
    <name evidence="4" type="ORF">BVC80_1769g82</name>
</gene>
<dbReference type="Gene3D" id="1.25.40.10">
    <property type="entry name" value="Tetratricopeptide repeat domain"/>
    <property type="match status" value="4"/>
</dbReference>
<dbReference type="GO" id="GO:0003723">
    <property type="term" value="F:RNA binding"/>
    <property type="evidence" value="ECO:0007669"/>
    <property type="project" value="InterPro"/>
</dbReference>
<dbReference type="GO" id="GO:0009451">
    <property type="term" value="P:RNA modification"/>
    <property type="evidence" value="ECO:0007669"/>
    <property type="project" value="InterPro"/>
</dbReference>
<dbReference type="Pfam" id="PF20431">
    <property type="entry name" value="E_motif"/>
    <property type="match status" value="1"/>
</dbReference>
<dbReference type="FunFam" id="1.25.40.10:FF:000031">
    <property type="entry name" value="Pentatricopeptide repeat-containing protein mitochondrial"/>
    <property type="match status" value="1"/>
</dbReference>
<feature type="repeat" description="PPR" evidence="2">
    <location>
        <begin position="377"/>
        <end position="411"/>
    </location>
</feature>
<dbReference type="InterPro" id="IPR046848">
    <property type="entry name" value="E_motif"/>
</dbReference>
<reference evidence="4 5" key="1">
    <citation type="journal article" date="2017" name="Mol. Plant">
        <title>The Genome of Medicinal Plant Macleaya cordata Provides New Insights into Benzylisoquinoline Alkaloids Metabolism.</title>
        <authorList>
            <person name="Liu X."/>
            <person name="Liu Y."/>
            <person name="Huang P."/>
            <person name="Ma Y."/>
            <person name="Qing Z."/>
            <person name="Tang Q."/>
            <person name="Cao H."/>
            <person name="Cheng P."/>
            <person name="Zheng Y."/>
            <person name="Yuan Z."/>
            <person name="Zhou Y."/>
            <person name="Liu J."/>
            <person name="Tang Z."/>
            <person name="Zhuo Y."/>
            <person name="Zhang Y."/>
            <person name="Yu L."/>
            <person name="Huang J."/>
            <person name="Yang P."/>
            <person name="Peng Q."/>
            <person name="Zhang J."/>
            <person name="Jiang W."/>
            <person name="Zhang Z."/>
            <person name="Lin K."/>
            <person name="Ro D.K."/>
            <person name="Chen X."/>
            <person name="Xiong X."/>
            <person name="Shang Y."/>
            <person name="Huang S."/>
            <person name="Zeng J."/>
        </authorList>
    </citation>
    <scope>NUCLEOTIDE SEQUENCE [LARGE SCALE GENOMIC DNA]</scope>
    <source>
        <strain evidence="5">cv. BLH2017</strain>
        <tissue evidence="4">Root</tissue>
    </source>
</reference>
<feature type="repeat" description="PPR" evidence="2">
    <location>
        <begin position="412"/>
        <end position="447"/>
    </location>
</feature>
<feature type="repeat" description="PPR" evidence="2">
    <location>
        <begin position="74"/>
        <end position="108"/>
    </location>
</feature>
<dbReference type="Pfam" id="PF12854">
    <property type="entry name" value="PPR_1"/>
    <property type="match status" value="1"/>
</dbReference>
<evidence type="ECO:0000313" key="4">
    <source>
        <dbReference type="EMBL" id="OVA13816.1"/>
    </source>
</evidence>
<keyword evidence="5" id="KW-1185">Reference proteome</keyword>
<dbReference type="Pfam" id="PF14432">
    <property type="entry name" value="DYW_deaminase"/>
    <property type="match status" value="1"/>
</dbReference>
<organism evidence="4 5">
    <name type="scientific">Macleaya cordata</name>
    <name type="common">Five-seeded plume-poppy</name>
    <name type="synonym">Bocconia cordata</name>
    <dbReference type="NCBI Taxonomy" id="56857"/>
    <lineage>
        <taxon>Eukaryota</taxon>
        <taxon>Viridiplantae</taxon>
        <taxon>Streptophyta</taxon>
        <taxon>Embryophyta</taxon>
        <taxon>Tracheophyta</taxon>
        <taxon>Spermatophyta</taxon>
        <taxon>Magnoliopsida</taxon>
        <taxon>Ranunculales</taxon>
        <taxon>Papaveraceae</taxon>
        <taxon>Papaveroideae</taxon>
        <taxon>Macleaya</taxon>
    </lineage>
</organism>
<dbReference type="FunFam" id="1.25.40.10:FF:000366">
    <property type="entry name" value="Pentatricopeptide (PPR) repeat-containing protein"/>
    <property type="match status" value="1"/>
</dbReference>
<evidence type="ECO:0000313" key="5">
    <source>
        <dbReference type="Proteomes" id="UP000195402"/>
    </source>
</evidence>
<evidence type="ECO:0000259" key="3">
    <source>
        <dbReference type="Pfam" id="PF14432"/>
    </source>
</evidence>
<evidence type="ECO:0000256" key="1">
    <source>
        <dbReference type="ARBA" id="ARBA00022737"/>
    </source>
</evidence>
<keyword evidence="1" id="KW-0677">Repeat</keyword>
<dbReference type="PROSITE" id="PS51375">
    <property type="entry name" value="PPR"/>
    <property type="match status" value="6"/>
</dbReference>